<evidence type="ECO:0000259" key="7">
    <source>
        <dbReference type="Pfam" id="PF00593"/>
    </source>
</evidence>
<dbReference type="Pfam" id="PF00593">
    <property type="entry name" value="TonB_dep_Rec_b-barrel"/>
    <property type="match status" value="1"/>
</dbReference>
<gene>
    <name evidence="9" type="ORF">S2091_0503</name>
</gene>
<dbReference type="EMBL" id="PUGF01000002">
    <property type="protein sequence ID" value="PRC94500.1"/>
    <property type="molecule type" value="Genomic_DNA"/>
</dbReference>
<keyword evidence="10" id="KW-1185">Reference proteome</keyword>
<dbReference type="PANTHER" id="PTHR40980">
    <property type="entry name" value="PLUG DOMAIN-CONTAINING PROTEIN"/>
    <property type="match status" value="1"/>
</dbReference>
<dbReference type="InterPro" id="IPR000531">
    <property type="entry name" value="Beta-barrel_TonB"/>
</dbReference>
<dbReference type="PANTHER" id="PTHR40980:SF3">
    <property type="entry name" value="TONB-DEPENDENT RECEPTOR-LIKE BETA-BARREL DOMAIN-CONTAINING PROTEIN"/>
    <property type="match status" value="1"/>
</dbReference>
<keyword evidence="6" id="KW-0732">Signal</keyword>
<proteinExistence type="inferred from homology"/>
<keyword evidence="5" id="KW-0798">TonB box</keyword>
<evidence type="ECO:0000256" key="2">
    <source>
        <dbReference type="ARBA" id="ARBA00009810"/>
    </source>
</evidence>
<name>A0A2S9H3F7_9BURK</name>
<accession>A0A2S9H3F7</accession>
<keyword evidence="3 5" id="KW-0472">Membrane</keyword>
<dbReference type="SUPFAM" id="SSF56935">
    <property type="entry name" value="Porins"/>
    <property type="match status" value="1"/>
</dbReference>
<dbReference type="GO" id="GO:0009279">
    <property type="term" value="C:cell outer membrane"/>
    <property type="evidence" value="ECO:0007669"/>
    <property type="project" value="UniProtKB-SubCell"/>
</dbReference>
<evidence type="ECO:0000259" key="8">
    <source>
        <dbReference type="Pfam" id="PF07715"/>
    </source>
</evidence>
<evidence type="ECO:0000256" key="1">
    <source>
        <dbReference type="ARBA" id="ARBA00004442"/>
    </source>
</evidence>
<feature type="domain" description="TonB-dependent receptor-like beta-barrel" evidence="7">
    <location>
        <begin position="553"/>
        <end position="857"/>
    </location>
</feature>
<feature type="signal peptide" evidence="6">
    <location>
        <begin position="1"/>
        <end position="23"/>
    </location>
</feature>
<sequence>MKKNLTPIASAVAMLMLSVSAQAQQADTSQTAAPTAPAVEQVIVTGVRASLQQSLTQKRDSESIVEVITAEDIGKMPDKNVADSLSRVAGVTTTSAGAAEGSFGENEHVQLRGLAAQYTLTTLNGHSVSSGDWYSVNMAEGSRSVSYTLLPSDIVGEIVVHKSSQADLIEGGMAGTVDIDTRKPLSYPDKLTVVANGEADYGSAAKKVDPNLSALMNWKNDDNTFGITAQVFYQKRDLMRAGSEGVWWNAAPANQAIPALNGTQVSYLSGAVLFQQTRTREGGYLEAEWKPRNDMAFGLSFFDSSLEAANYNTNYMADTINTFSGTKANGNTPVAPSSYTLNGNTVTAANFAPNAFGGNNTGAYSVIEDVAIRPDAKTYSRFLNVDGKWVVDKDLTLTSKLGRTEGGGKTTDVGFEVGSGYVGVGYSQASNGIFQLNVPNGGTFVPNGYGIGGWGDYNVSADSENYGQVDGKWKLNSEMVPSLQFGLRATQHERSQNVTDVSTAAAGTASDSIIPASAIGNYPSGYYGNLPTNPTPGYLPFKISNSYVESWLGQYGTFNKPSAQSSFNIKESTEAGYFMANLAPTDKITGNVGIRIVGTSEDIFAYLPGGAPEYKDSFTDVLPSLNLRFDLAPSLVGRVALNRGMSRPDFGQLAGISISDLQQTGVGSNPNLAPVRSNNLDGTLEWYFAPKSVLALNVFASDLQGVISYGKSTVNYTDQSAGGVIKPYVMSTPANVDGKLSGVDLAYQQGFALGFGVLANYTYTDGRQTTQMATGTCNGTATQDCSLYGTSKNAYNVGVYFENDKFSTNLSYTYRNTYKLANSGGVDYFQSGNGSLNLSANYTYSKNLTFTFSGQNLTDPLLTTYQTNTTEIHGVYKNGMMLYAGARVKF</sequence>
<comment type="caution">
    <text evidence="9">The sequence shown here is derived from an EMBL/GenBank/DDBJ whole genome shotgun (WGS) entry which is preliminary data.</text>
</comment>
<comment type="subcellular location">
    <subcellularLocation>
        <location evidence="1 5">Cell outer membrane</location>
    </subcellularLocation>
</comment>
<protein>
    <submittedName>
        <fullName evidence="9">TonB-Xanth-Caul: TonB-dependent receptor</fullName>
    </submittedName>
</protein>
<dbReference type="Proteomes" id="UP000237839">
    <property type="component" value="Unassembled WGS sequence"/>
</dbReference>
<comment type="similarity">
    <text evidence="2 5">Belongs to the TonB-dependent receptor family.</text>
</comment>
<organism evidence="9 10">
    <name type="scientific">Solimicrobium silvestre</name>
    <dbReference type="NCBI Taxonomy" id="2099400"/>
    <lineage>
        <taxon>Bacteria</taxon>
        <taxon>Pseudomonadati</taxon>
        <taxon>Pseudomonadota</taxon>
        <taxon>Betaproteobacteria</taxon>
        <taxon>Burkholderiales</taxon>
        <taxon>Oxalobacteraceae</taxon>
        <taxon>Solimicrobium</taxon>
    </lineage>
</organism>
<keyword evidence="9" id="KW-0675">Receptor</keyword>
<keyword evidence="4" id="KW-0998">Cell outer membrane</keyword>
<dbReference type="InterPro" id="IPR012910">
    <property type="entry name" value="Plug_dom"/>
</dbReference>
<evidence type="ECO:0000313" key="9">
    <source>
        <dbReference type="EMBL" id="PRC94500.1"/>
    </source>
</evidence>
<evidence type="ECO:0000256" key="5">
    <source>
        <dbReference type="RuleBase" id="RU003357"/>
    </source>
</evidence>
<dbReference type="NCBIfam" id="TIGR01782">
    <property type="entry name" value="TonB-Xanth-Caul"/>
    <property type="match status" value="1"/>
</dbReference>
<reference evidence="9 10" key="1">
    <citation type="submission" date="2018-02" db="EMBL/GenBank/DDBJ databases">
        <title>Solimicrobium silvestre gen. nov., sp. nov., isolated from alpine forest soil.</title>
        <authorList>
            <person name="Margesin R."/>
            <person name="Albuquerque L."/>
            <person name="Zhang D.-C."/>
            <person name="Froufe H.J.C."/>
            <person name="Severino R."/>
            <person name="Roxo I."/>
            <person name="Egas C."/>
            <person name="Da Costa M.S."/>
        </authorList>
    </citation>
    <scope>NUCLEOTIDE SEQUENCE [LARGE SCALE GENOMIC DNA]</scope>
    <source>
        <strain evidence="9 10">S20-91</strain>
    </source>
</reference>
<feature type="domain" description="TonB-dependent receptor plug" evidence="8">
    <location>
        <begin position="58"/>
        <end position="175"/>
    </location>
</feature>
<evidence type="ECO:0000256" key="4">
    <source>
        <dbReference type="ARBA" id="ARBA00023237"/>
    </source>
</evidence>
<dbReference type="AlphaFoldDB" id="A0A2S9H3F7"/>
<dbReference type="Pfam" id="PF07715">
    <property type="entry name" value="Plug"/>
    <property type="match status" value="1"/>
</dbReference>
<evidence type="ECO:0000256" key="6">
    <source>
        <dbReference type="SAM" id="SignalP"/>
    </source>
</evidence>
<dbReference type="InterPro" id="IPR037066">
    <property type="entry name" value="Plug_dom_sf"/>
</dbReference>
<evidence type="ECO:0000313" key="10">
    <source>
        <dbReference type="Proteomes" id="UP000237839"/>
    </source>
</evidence>
<dbReference type="InterPro" id="IPR010104">
    <property type="entry name" value="TonB_rcpt_bac"/>
</dbReference>
<dbReference type="Gene3D" id="2.40.170.20">
    <property type="entry name" value="TonB-dependent receptor, beta-barrel domain"/>
    <property type="match status" value="1"/>
</dbReference>
<dbReference type="RefSeq" id="WP_165794891.1">
    <property type="nucleotide sequence ID" value="NZ_PUGF01000002.1"/>
</dbReference>
<feature type="chain" id="PRO_5015525457" evidence="6">
    <location>
        <begin position="24"/>
        <end position="890"/>
    </location>
</feature>
<evidence type="ECO:0000256" key="3">
    <source>
        <dbReference type="ARBA" id="ARBA00023136"/>
    </source>
</evidence>
<dbReference type="InterPro" id="IPR036942">
    <property type="entry name" value="Beta-barrel_TonB_sf"/>
</dbReference>
<dbReference type="Gene3D" id="2.170.130.10">
    <property type="entry name" value="TonB-dependent receptor, plug domain"/>
    <property type="match status" value="1"/>
</dbReference>